<reference evidence="4 5" key="1">
    <citation type="submission" date="2018-10" db="EMBL/GenBank/DDBJ databases">
        <title>Sequencing the genomes of 1000 actinobacteria strains.</title>
        <authorList>
            <person name="Klenk H.-P."/>
        </authorList>
    </citation>
    <scope>NUCLEOTIDE SEQUENCE [LARGE SCALE GENOMIC DNA]</scope>
    <source>
        <strain evidence="4 5">DSM 17894</strain>
    </source>
</reference>
<dbReference type="Pfam" id="PF01734">
    <property type="entry name" value="Patatin"/>
    <property type="match status" value="1"/>
</dbReference>
<dbReference type="AlphaFoldDB" id="A0A495II79"/>
<sequence>MPATSAGFTVVFGGGGATGNAWTIGVVAGLAEGGFDVTTADLTVGTSSGATAAAQLVGADPKTHFDAIVSARRAGRPGGGPTAGPTAGGQGGGRSAVADHLARLRAIIDASESVDDFRRRMGSAALEREDGDESAGSWTSRWHETTAARLPGATWPDRRVVITAIDARTGEPALFERDGGVSLVDAVAASTSSGLPYRVDGLPYLDGGFRRNENADLAAGSESVLVLSPLGGRTLHPLPWRTRLDAQVDDLLAGGSRVEVVVPGDDAQPLIGEASTNLSLRPAAARAGFEQGRALAERLGNAWAGR</sequence>
<dbReference type="RefSeq" id="WP_121369948.1">
    <property type="nucleotide sequence ID" value="NZ_RBKS01000001.1"/>
</dbReference>
<dbReference type="EMBL" id="RBKS01000001">
    <property type="protein sequence ID" value="RKR75118.1"/>
    <property type="molecule type" value="Genomic_DNA"/>
</dbReference>
<dbReference type="SUPFAM" id="SSF52151">
    <property type="entry name" value="FabD/lysophospholipase-like"/>
    <property type="match status" value="1"/>
</dbReference>
<evidence type="ECO:0000313" key="4">
    <source>
        <dbReference type="EMBL" id="RKR75118.1"/>
    </source>
</evidence>
<name>A0A495II79_9MICO</name>
<proteinExistence type="predicted"/>
<protein>
    <submittedName>
        <fullName evidence="4">NTE family protein</fullName>
    </submittedName>
</protein>
<dbReference type="GO" id="GO:0006629">
    <property type="term" value="P:lipid metabolic process"/>
    <property type="evidence" value="ECO:0007669"/>
    <property type="project" value="UniProtKB-KW"/>
</dbReference>
<accession>A0A495II79</accession>
<dbReference type="OrthoDB" id="2339873at2"/>
<feature type="domain" description="PNPLA" evidence="3">
    <location>
        <begin position="10"/>
        <end position="218"/>
    </location>
</feature>
<keyword evidence="1" id="KW-0443">Lipid metabolism</keyword>
<organism evidence="4 5">
    <name type="scientific">Frondihabitans australicus</name>
    <dbReference type="NCBI Taxonomy" id="386892"/>
    <lineage>
        <taxon>Bacteria</taxon>
        <taxon>Bacillati</taxon>
        <taxon>Actinomycetota</taxon>
        <taxon>Actinomycetes</taxon>
        <taxon>Micrococcales</taxon>
        <taxon>Microbacteriaceae</taxon>
        <taxon>Frondihabitans</taxon>
    </lineage>
</organism>
<evidence type="ECO:0000256" key="1">
    <source>
        <dbReference type="ARBA" id="ARBA00023098"/>
    </source>
</evidence>
<comment type="caution">
    <text evidence="4">The sequence shown here is derived from an EMBL/GenBank/DDBJ whole genome shotgun (WGS) entry which is preliminary data.</text>
</comment>
<evidence type="ECO:0000256" key="2">
    <source>
        <dbReference type="SAM" id="MobiDB-lite"/>
    </source>
</evidence>
<dbReference type="Proteomes" id="UP000280008">
    <property type="component" value="Unassembled WGS sequence"/>
</dbReference>
<feature type="region of interest" description="Disordered" evidence="2">
    <location>
        <begin position="72"/>
        <end position="95"/>
    </location>
</feature>
<keyword evidence="5" id="KW-1185">Reference proteome</keyword>
<dbReference type="InterPro" id="IPR002641">
    <property type="entry name" value="PNPLA_dom"/>
</dbReference>
<evidence type="ECO:0000313" key="5">
    <source>
        <dbReference type="Proteomes" id="UP000280008"/>
    </source>
</evidence>
<evidence type="ECO:0000259" key="3">
    <source>
        <dbReference type="Pfam" id="PF01734"/>
    </source>
</evidence>
<feature type="compositionally biased region" description="Gly residues" evidence="2">
    <location>
        <begin position="76"/>
        <end position="94"/>
    </location>
</feature>
<gene>
    <name evidence="4" type="ORF">C8E83_2255</name>
</gene>
<dbReference type="InterPro" id="IPR016035">
    <property type="entry name" value="Acyl_Trfase/lysoPLipase"/>
</dbReference>